<comment type="similarity">
    <text evidence="3">Belongs to the cyclophilin-type PPIase family.</text>
</comment>
<dbReference type="EC" id="5.2.1.8" evidence="3"/>
<comment type="function">
    <text evidence="3">PPIases accelerate the folding of proteins. It catalyzes the cis-trans isomerization of proline imidic peptide bonds in oligopeptides.</text>
</comment>
<dbReference type="PRINTS" id="PR00153">
    <property type="entry name" value="CSAPPISMRASE"/>
</dbReference>
<dbReference type="RefSeq" id="WP_379709250.1">
    <property type="nucleotide sequence ID" value="NZ_JBHTBS010000001.1"/>
</dbReference>
<sequence>MLRHLPVAALIWAAVSCTTETGQETAQSLEEDLSVTTSGNHQVHLTTELGEIVIELDPGKAPVSVANFLSYVDSGHYDSTIFHRAIDGYLVEAGRIHLEGTSAVEKLPQAPIENESRNGLQNDRGTVAMARNARPDSATAAFFINLADNRSLNFPQPDGHGYAVFGKVVSGMEIADQIGMAETGIRPLSLYHPATGELEIQRVADVPLEAVTILSARRSSK</sequence>
<comment type="caution">
    <text evidence="5">The sequence shown here is derived from an EMBL/GenBank/DDBJ whole genome shotgun (WGS) entry which is preliminary data.</text>
</comment>
<gene>
    <name evidence="5" type="ORF">ACFQY0_03795</name>
</gene>
<dbReference type="Pfam" id="PF00160">
    <property type="entry name" value="Pro_isomerase"/>
    <property type="match status" value="1"/>
</dbReference>
<reference evidence="6" key="1">
    <citation type="journal article" date="2019" name="Int. J. Syst. Evol. Microbiol.">
        <title>The Global Catalogue of Microorganisms (GCM) 10K type strain sequencing project: providing services to taxonomists for standard genome sequencing and annotation.</title>
        <authorList>
            <consortium name="The Broad Institute Genomics Platform"/>
            <consortium name="The Broad Institute Genome Sequencing Center for Infectious Disease"/>
            <person name="Wu L."/>
            <person name="Ma J."/>
        </authorList>
    </citation>
    <scope>NUCLEOTIDE SEQUENCE [LARGE SCALE GENOMIC DNA]</scope>
    <source>
        <strain evidence="6">CGMCC 4.1467</strain>
    </source>
</reference>
<keyword evidence="2 3" id="KW-0413">Isomerase</keyword>
<feature type="domain" description="PPIase cyclophilin-type" evidence="4">
    <location>
        <begin position="47"/>
        <end position="218"/>
    </location>
</feature>
<dbReference type="InterPro" id="IPR002130">
    <property type="entry name" value="Cyclophilin-type_PPIase_dom"/>
</dbReference>
<protein>
    <recommendedName>
        <fullName evidence="3">Peptidyl-prolyl cis-trans isomerase</fullName>
        <shortName evidence="3">PPIase</shortName>
        <ecNumber evidence="3">5.2.1.8</ecNumber>
    </recommendedName>
</protein>
<dbReference type="GO" id="GO:0003755">
    <property type="term" value="F:peptidyl-prolyl cis-trans isomerase activity"/>
    <property type="evidence" value="ECO:0007669"/>
    <property type="project" value="UniProtKB-EC"/>
</dbReference>
<evidence type="ECO:0000313" key="5">
    <source>
        <dbReference type="EMBL" id="MFC7336288.1"/>
    </source>
</evidence>
<dbReference type="EMBL" id="JBHTBS010000001">
    <property type="protein sequence ID" value="MFC7336288.1"/>
    <property type="molecule type" value="Genomic_DNA"/>
</dbReference>
<comment type="catalytic activity">
    <reaction evidence="3">
        <text>[protein]-peptidylproline (omega=180) = [protein]-peptidylproline (omega=0)</text>
        <dbReference type="Rhea" id="RHEA:16237"/>
        <dbReference type="Rhea" id="RHEA-COMP:10747"/>
        <dbReference type="Rhea" id="RHEA-COMP:10748"/>
        <dbReference type="ChEBI" id="CHEBI:83833"/>
        <dbReference type="ChEBI" id="CHEBI:83834"/>
        <dbReference type="EC" id="5.2.1.8"/>
    </reaction>
</comment>
<dbReference type="Proteomes" id="UP001596472">
    <property type="component" value="Unassembled WGS sequence"/>
</dbReference>
<evidence type="ECO:0000256" key="3">
    <source>
        <dbReference type="RuleBase" id="RU363019"/>
    </source>
</evidence>
<dbReference type="PANTHER" id="PTHR43246">
    <property type="entry name" value="PEPTIDYL-PROLYL CIS-TRANS ISOMERASE CYP38, CHLOROPLASTIC"/>
    <property type="match status" value="1"/>
</dbReference>
<evidence type="ECO:0000259" key="4">
    <source>
        <dbReference type="PROSITE" id="PS50072"/>
    </source>
</evidence>
<dbReference type="PROSITE" id="PS51257">
    <property type="entry name" value="PROKAR_LIPOPROTEIN"/>
    <property type="match status" value="1"/>
</dbReference>
<proteinExistence type="inferred from homology"/>
<keyword evidence="6" id="KW-1185">Reference proteome</keyword>
<evidence type="ECO:0000256" key="2">
    <source>
        <dbReference type="ARBA" id="ARBA00023235"/>
    </source>
</evidence>
<organism evidence="5 6">
    <name type="scientific">Haloferula chungangensis</name>
    <dbReference type="NCBI Taxonomy" id="1048331"/>
    <lineage>
        <taxon>Bacteria</taxon>
        <taxon>Pseudomonadati</taxon>
        <taxon>Verrucomicrobiota</taxon>
        <taxon>Verrucomicrobiia</taxon>
        <taxon>Verrucomicrobiales</taxon>
        <taxon>Verrucomicrobiaceae</taxon>
        <taxon>Haloferula</taxon>
    </lineage>
</organism>
<dbReference type="InterPro" id="IPR029000">
    <property type="entry name" value="Cyclophilin-like_dom_sf"/>
</dbReference>
<dbReference type="SUPFAM" id="SSF50891">
    <property type="entry name" value="Cyclophilin-like"/>
    <property type="match status" value="1"/>
</dbReference>
<keyword evidence="1 3" id="KW-0697">Rotamase</keyword>
<dbReference type="Gene3D" id="2.40.100.10">
    <property type="entry name" value="Cyclophilin-like"/>
    <property type="match status" value="1"/>
</dbReference>
<evidence type="ECO:0000256" key="1">
    <source>
        <dbReference type="ARBA" id="ARBA00023110"/>
    </source>
</evidence>
<dbReference type="PROSITE" id="PS50072">
    <property type="entry name" value="CSA_PPIASE_2"/>
    <property type="match status" value="1"/>
</dbReference>
<accession>A0ABW2L1U3</accession>
<name>A0ABW2L1U3_9BACT</name>
<dbReference type="InterPro" id="IPR044665">
    <property type="entry name" value="E_coli_cyclophilin_A-like"/>
</dbReference>
<evidence type="ECO:0000313" key="6">
    <source>
        <dbReference type="Proteomes" id="UP001596472"/>
    </source>
</evidence>